<evidence type="ECO:0008006" key="8">
    <source>
        <dbReference type="Google" id="ProtNLM"/>
    </source>
</evidence>
<name>A0A540NMY4_MALBA</name>
<dbReference type="Proteomes" id="UP000315295">
    <property type="component" value="Unassembled WGS sequence"/>
</dbReference>
<evidence type="ECO:0000313" key="7">
    <source>
        <dbReference type="Proteomes" id="UP000315295"/>
    </source>
</evidence>
<dbReference type="InterPro" id="IPR036638">
    <property type="entry name" value="HLH_DNA-bd_sf"/>
</dbReference>
<dbReference type="GO" id="GO:0046983">
    <property type="term" value="F:protein dimerization activity"/>
    <property type="evidence" value="ECO:0007669"/>
    <property type="project" value="InterPro"/>
</dbReference>
<comment type="caution">
    <text evidence="6">The sequence shown here is derived from an EMBL/GenBank/DDBJ whole genome shotgun (WGS) entry which is preliminary data.</text>
</comment>
<dbReference type="EMBL" id="VIEB01000020">
    <property type="protein sequence ID" value="TQE12387.1"/>
    <property type="molecule type" value="Genomic_DNA"/>
</dbReference>
<organism evidence="6 7">
    <name type="scientific">Malus baccata</name>
    <name type="common">Siberian crab apple</name>
    <name type="synonym">Pyrus baccata</name>
    <dbReference type="NCBI Taxonomy" id="106549"/>
    <lineage>
        <taxon>Eukaryota</taxon>
        <taxon>Viridiplantae</taxon>
        <taxon>Streptophyta</taxon>
        <taxon>Embryophyta</taxon>
        <taxon>Tracheophyta</taxon>
        <taxon>Spermatophyta</taxon>
        <taxon>Magnoliopsida</taxon>
        <taxon>eudicotyledons</taxon>
        <taxon>Gunneridae</taxon>
        <taxon>Pentapetalae</taxon>
        <taxon>rosids</taxon>
        <taxon>fabids</taxon>
        <taxon>Rosales</taxon>
        <taxon>Rosaceae</taxon>
        <taxon>Amygdaloideae</taxon>
        <taxon>Maleae</taxon>
        <taxon>Malus</taxon>
    </lineage>
</organism>
<keyword evidence="3" id="KW-0804">Transcription</keyword>
<protein>
    <recommendedName>
        <fullName evidence="8">BHLH domain-containing protein</fullName>
    </recommendedName>
</protein>
<evidence type="ECO:0000256" key="4">
    <source>
        <dbReference type="ARBA" id="ARBA00023242"/>
    </source>
</evidence>
<evidence type="ECO:0000256" key="2">
    <source>
        <dbReference type="ARBA" id="ARBA00023015"/>
    </source>
</evidence>
<dbReference type="STRING" id="106549.A0A540NMY4"/>
<proteinExistence type="predicted"/>
<feature type="region of interest" description="Disordered" evidence="5">
    <location>
        <begin position="42"/>
        <end position="79"/>
    </location>
</feature>
<gene>
    <name evidence="6" type="ORF">C1H46_002040</name>
</gene>
<dbReference type="GO" id="GO:0005634">
    <property type="term" value="C:nucleus"/>
    <property type="evidence" value="ECO:0007669"/>
    <property type="project" value="UniProtKB-SubCell"/>
</dbReference>
<reference evidence="6 7" key="1">
    <citation type="journal article" date="2019" name="G3 (Bethesda)">
        <title>Sequencing of a Wild Apple (Malus baccata) Genome Unravels the Differences Between Cultivated and Wild Apple Species Regarding Disease Resistance and Cold Tolerance.</title>
        <authorList>
            <person name="Chen X."/>
        </authorList>
    </citation>
    <scope>NUCLEOTIDE SEQUENCE [LARGE SCALE GENOMIC DNA]</scope>
    <source>
        <strain evidence="7">cv. Shandingzi</strain>
        <tissue evidence="6">Leaves</tissue>
    </source>
</reference>
<dbReference type="AlphaFoldDB" id="A0A540NMY4"/>
<comment type="subcellular location">
    <subcellularLocation>
        <location evidence="1">Nucleus</location>
    </subcellularLocation>
</comment>
<dbReference type="SUPFAM" id="SSF47459">
    <property type="entry name" value="HLH, helix-loop-helix DNA-binding domain"/>
    <property type="match status" value="1"/>
</dbReference>
<evidence type="ECO:0000256" key="3">
    <source>
        <dbReference type="ARBA" id="ARBA00023163"/>
    </source>
</evidence>
<sequence length="167" mass="17843">MAASVQTLQQPFFSLSPPSASNTPIPMAASVVTLRQPFFSISPPSGSSTHPHGCERSDPAASPILSQSKASERKNSSKTDKASMLYEIIEYVRLLQLQVKELSMSKIGASGVVAVDEHEGTSSPTYLTNSYNSLESWVAQDVSSILQDFEPDAQGGGKSCEVQNMGM</sequence>
<keyword evidence="2" id="KW-0805">Transcription regulation</keyword>
<evidence type="ECO:0000313" key="6">
    <source>
        <dbReference type="EMBL" id="TQE12387.1"/>
    </source>
</evidence>
<feature type="compositionally biased region" description="Low complexity" evidence="5">
    <location>
        <begin position="42"/>
        <end position="51"/>
    </location>
</feature>
<feature type="compositionally biased region" description="Basic and acidic residues" evidence="5">
    <location>
        <begin position="70"/>
        <end position="79"/>
    </location>
</feature>
<evidence type="ECO:0000256" key="1">
    <source>
        <dbReference type="ARBA" id="ARBA00004123"/>
    </source>
</evidence>
<keyword evidence="7" id="KW-1185">Reference proteome</keyword>
<accession>A0A540NMY4</accession>
<keyword evidence="4" id="KW-0539">Nucleus</keyword>
<evidence type="ECO:0000256" key="5">
    <source>
        <dbReference type="SAM" id="MobiDB-lite"/>
    </source>
</evidence>